<dbReference type="Proteomes" id="UP000481583">
    <property type="component" value="Unassembled WGS sequence"/>
</dbReference>
<sequence>MNTPHDPGTHPEDEGIPDLRDGSPAAEQAEDPQTMPVPGDEPVAAEGHTGTTAEEAADGAPLDERLAAEQPEPGAEADEPPDEQTGETPGDELDDLLGDLPDEPGDELPDEEAGLLVDDPNPGARLAEQDVFSHTDPAPGRSAEEQAVHTRGDDRDLGQGGPD</sequence>
<organism evidence="2 3">
    <name type="scientific">Streptomyces coryli</name>
    <dbReference type="NCBI Taxonomy" id="1128680"/>
    <lineage>
        <taxon>Bacteria</taxon>
        <taxon>Bacillati</taxon>
        <taxon>Actinomycetota</taxon>
        <taxon>Actinomycetes</taxon>
        <taxon>Kitasatosporales</taxon>
        <taxon>Streptomycetaceae</taxon>
        <taxon>Streptomyces</taxon>
    </lineage>
</organism>
<feature type="compositionally biased region" description="Low complexity" evidence="1">
    <location>
        <begin position="44"/>
        <end position="60"/>
    </location>
</feature>
<evidence type="ECO:0000313" key="3">
    <source>
        <dbReference type="Proteomes" id="UP000481583"/>
    </source>
</evidence>
<gene>
    <name evidence="2" type="ORF">G5C51_33970</name>
</gene>
<dbReference type="RefSeq" id="WP_165243268.1">
    <property type="nucleotide sequence ID" value="NZ_JAAKZV010000239.1"/>
</dbReference>
<keyword evidence="3" id="KW-1185">Reference proteome</keyword>
<feature type="region of interest" description="Disordered" evidence="1">
    <location>
        <begin position="1"/>
        <end position="163"/>
    </location>
</feature>
<dbReference type="EMBL" id="JAAKZV010000239">
    <property type="protein sequence ID" value="NGN68888.1"/>
    <property type="molecule type" value="Genomic_DNA"/>
</dbReference>
<feature type="compositionally biased region" description="Basic and acidic residues" evidence="1">
    <location>
        <begin position="7"/>
        <end position="21"/>
    </location>
</feature>
<protein>
    <recommendedName>
        <fullName evidence="4">DUF5709 domain-containing protein</fullName>
    </recommendedName>
</protein>
<feature type="compositionally biased region" description="Acidic residues" evidence="1">
    <location>
        <begin position="75"/>
        <end position="113"/>
    </location>
</feature>
<comment type="caution">
    <text evidence="2">The sequence shown here is derived from an EMBL/GenBank/DDBJ whole genome shotgun (WGS) entry which is preliminary data.</text>
</comment>
<evidence type="ECO:0000313" key="2">
    <source>
        <dbReference type="EMBL" id="NGN68888.1"/>
    </source>
</evidence>
<name>A0A6G4UBX5_9ACTN</name>
<accession>A0A6G4UBX5</accession>
<evidence type="ECO:0000256" key="1">
    <source>
        <dbReference type="SAM" id="MobiDB-lite"/>
    </source>
</evidence>
<evidence type="ECO:0008006" key="4">
    <source>
        <dbReference type="Google" id="ProtNLM"/>
    </source>
</evidence>
<proteinExistence type="predicted"/>
<dbReference type="AlphaFoldDB" id="A0A6G4UBX5"/>
<feature type="compositionally biased region" description="Basic and acidic residues" evidence="1">
    <location>
        <begin position="142"/>
        <end position="157"/>
    </location>
</feature>
<reference evidence="2 3" key="1">
    <citation type="submission" date="2020-02" db="EMBL/GenBank/DDBJ databases">
        <title>Whole-genome analyses of novel actinobacteria.</title>
        <authorList>
            <person name="Sahin N."/>
        </authorList>
    </citation>
    <scope>NUCLEOTIDE SEQUENCE [LARGE SCALE GENOMIC DNA]</scope>
    <source>
        <strain evidence="2 3">A7024</strain>
    </source>
</reference>